<comment type="caution">
    <text evidence="3">The sequence shown here is derived from an EMBL/GenBank/DDBJ whole genome shotgun (WGS) entry which is preliminary data.</text>
</comment>
<evidence type="ECO:0000313" key="3">
    <source>
        <dbReference type="EMBL" id="RNA19663.1"/>
    </source>
</evidence>
<dbReference type="EMBL" id="REGN01003999">
    <property type="protein sequence ID" value="RNA19663.1"/>
    <property type="molecule type" value="Genomic_DNA"/>
</dbReference>
<gene>
    <name evidence="3" type="ORF">BpHYR1_001981</name>
</gene>
<feature type="signal peptide" evidence="2">
    <location>
        <begin position="1"/>
        <end position="18"/>
    </location>
</feature>
<evidence type="ECO:0000256" key="2">
    <source>
        <dbReference type="SAM" id="SignalP"/>
    </source>
</evidence>
<organism evidence="3 4">
    <name type="scientific">Brachionus plicatilis</name>
    <name type="common">Marine rotifer</name>
    <name type="synonym">Brachionus muelleri</name>
    <dbReference type="NCBI Taxonomy" id="10195"/>
    <lineage>
        <taxon>Eukaryota</taxon>
        <taxon>Metazoa</taxon>
        <taxon>Spiralia</taxon>
        <taxon>Gnathifera</taxon>
        <taxon>Rotifera</taxon>
        <taxon>Eurotatoria</taxon>
        <taxon>Monogononta</taxon>
        <taxon>Pseudotrocha</taxon>
        <taxon>Ploima</taxon>
        <taxon>Brachionidae</taxon>
        <taxon>Brachionus</taxon>
    </lineage>
</organism>
<feature type="chain" id="PRO_5018201696" evidence="2">
    <location>
        <begin position="19"/>
        <end position="102"/>
    </location>
</feature>
<keyword evidence="2" id="KW-0732">Signal</keyword>
<sequence>MFHVIFVLLVIDVEVSVGVQSSWRMRALSSQFVLIINWFLLLTYAFNTFVFGFACMSSLISFISDSFSGIGVKVLDLFGGWVDTLAAEHVLLNELVEKIMYI</sequence>
<proteinExistence type="predicted"/>
<protein>
    <submittedName>
        <fullName evidence="3">Uncharacterized protein</fullName>
    </submittedName>
</protein>
<feature type="transmembrane region" description="Helical" evidence="1">
    <location>
        <begin position="32"/>
        <end position="54"/>
    </location>
</feature>
<evidence type="ECO:0000256" key="1">
    <source>
        <dbReference type="SAM" id="Phobius"/>
    </source>
</evidence>
<evidence type="ECO:0000313" key="4">
    <source>
        <dbReference type="Proteomes" id="UP000276133"/>
    </source>
</evidence>
<keyword evidence="1" id="KW-0812">Transmembrane</keyword>
<name>A0A3M7R7R7_BRAPC</name>
<reference evidence="3 4" key="1">
    <citation type="journal article" date="2018" name="Sci. Rep.">
        <title>Genomic signatures of local adaptation to the degree of environmental predictability in rotifers.</title>
        <authorList>
            <person name="Franch-Gras L."/>
            <person name="Hahn C."/>
            <person name="Garcia-Roger E.M."/>
            <person name="Carmona M.J."/>
            <person name="Serra M."/>
            <person name="Gomez A."/>
        </authorList>
    </citation>
    <scope>NUCLEOTIDE SEQUENCE [LARGE SCALE GENOMIC DNA]</scope>
    <source>
        <strain evidence="3">HYR1</strain>
    </source>
</reference>
<keyword evidence="1" id="KW-0472">Membrane</keyword>
<keyword evidence="4" id="KW-1185">Reference proteome</keyword>
<dbReference type="AlphaFoldDB" id="A0A3M7R7R7"/>
<dbReference type="Proteomes" id="UP000276133">
    <property type="component" value="Unassembled WGS sequence"/>
</dbReference>
<keyword evidence="1" id="KW-1133">Transmembrane helix</keyword>
<accession>A0A3M7R7R7</accession>